<organism evidence="1 2">
    <name type="scientific">Aspergillus ruber (strain CBS 135680)</name>
    <dbReference type="NCBI Taxonomy" id="1388766"/>
    <lineage>
        <taxon>Eukaryota</taxon>
        <taxon>Fungi</taxon>
        <taxon>Dikarya</taxon>
        <taxon>Ascomycota</taxon>
        <taxon>Pezizomycotina</taxon>
        <taxon>Eurotiomycetes</taxon>
        <taxon>Eurotiomycetidae</taxon>
        <taxon>Eurotiales</taxon>
        <taxon>Aspergillaceae</taxon>
        <taxon>Aspergillus</taxon>
        <taxon>Aspergillus subgen. Aspergillus</taxon>
    </lineage>
</organism>
<dbReference type="STRING" id="1388766.A0A017SPY0"/>
<dbReference type="AlphaFoldDB" id="A0A017SPY0"/>
<name>A0A017SPY0_ASPRC</name>
<sequence length="136" mass="14392">MCGPPRPSSGGRIAVLFPASSSSANSYSVLFHNSKENTQATFRADNNDIDTLAALWGSSAIDLRIEKYGDLTSSPTLASSPLHAFRLSPQPGTSKMEMECELPERLDLGISDTGIVGRQVTVVADGRMGTGVVGYD</sequence>
<gene>
    <name evidence="1" type="ORF">EURHEDRAFT_383209</name>
</gene>
<dbReference type="EMBL" id="KK088412">
    <property type="protein sequence ID" value="EYE99023.1"/>
    <property type="molecule type" value="Genomic_DNA"/>
</dbReference>
<dbReference type="HOGENOM" id="CLU_118191_2_0_1"/>
<reference evidence="2" key="1">
    <citation type="journal article" date="2014" name="Nat. Commun.">
        <title>Genomic adaptations of the halophilic Dead Sea filamentous fungus Eurotium rubrum.</title>
        <authorList>
            <person name="Kis-Papo T."/>
            <person name="Weig A.R."/>
            <person name="Riley R."/>
            <person name="Persoh D."/>
            <person name="Salamov A."/>
            <person name="Sun H."/>
            <person name="Lipzen A."/>
            <person name="Wasser S.P."/>
            <person name="Rambold G."/>
            <person name="Grigoriev I.V."/>
            <person name="Nevo E."/>
        </authorList>
    </citation>
    <scope>NUCLEOTIDE SEQUENCE [LARGE SCALE GENOMIC DNA]</scope>
    <source>
        <strain evidence="2">CBS 135680</strain>
    </source>
</reference>
<dbReference type="OrthoDB" id="4158189at2759"/>
<dbReference type="RefSeq" id="XP_040642711.1">
    <property type="nucleotide sequence ID" value="XM_040779564.1"/>
</dbReference>
<dbReference type="Proteomes" id="UP000019804">
    <property type="component" value="Unassembled WGS sequence"/>
</dbReference>
<proteinExistence type="predicted"/>
<keyword evidence="2" id="KW-1185">Reference proteome</keyword>
<accession>A0A017SPY0</accession>
<evidence type="ECO:0000313" key="2">
    <source>
        <dbReference type="Proteomes" id="UP000019804"/>
    </source>
</evidence>
<dbReference type="GeneID" id="63694688"/>
<protein>
    <submittedName>
        <fullName evidence="1">Uncharacterized protein</fullName>
    </submittedName>
</protein>
<evidence type="ECO:0000313" key="1">
    <source>
        <dbReference type="EMBL" id="EYE99023.1"/>
    </source>
</evidence>